<protein>
    <submittedName>
        <fullName evidence="1">Uncharacterized protein</fullName>
    </submittedName>
</protein>
<evidence type="ECO:0000313" key="1">
    <source>
        <dbReference type="EMBL" id="BCD88823.1"/>
    </source>
</evidence>
<proteinExistence type="predicted"/>
<organism evidence="1 2">
    <name type="scientific">Pseudomonas solani</name>
    <dbReference type="NCBI Taxonomy" id="2731552"/>
    <lineage>
        <taxon>Bacteria</taxon>
        <taxon>Pseudomonadati</taxon>
        <taxon>Pseudomonadota</taxon>
        <taxon>Gammaproteobacteria</taxon>
        <taxon>Pseudomonadales</taxon>
        <taxon>Pseudomonadaceae</taxon>
        <taxon>Pseudomonas</taxon>
    </lineage>
</organism>
<dbReference type="Proteomes" id="UP001064896">
    <property type="component" value="Chromosome"/>
</dbReference>
<gene>
    <name evidence="1" type="ORF">PSm6_52300</name>
</gene>
<keyword evidence="2" id="KW-1185">Reference proteome</keyword>
<dbReference type="EMBL" id="AP023081">
    <property type="protein sequence ID" value="BCD88823.1"/>
    <property type="molecule type" value="Genomic_DNA"/>
</dbReference>
<sequence>MIRLDEADAREAMRNLCGDNPKPTDSGIGGFGIGQVRELEAESLKVEGGSAGESAVLSKSRCGMRLFATAKICRQERAGEHTAPCGTPLILSSLCSNVSDGADDSMPWDVMPQVQMQPAP</sequence>
<evidence type="ECO:0000313" key="2">
    <source>
        <dbReference type="Proteomes" id="UP001064896"/>
    </source>
</evidence>
<accession>A0ABM7LGY3</accession>
<reference evidence="1" key="1">
    <citation type="submission" date="2020-05" db="EMBL/GenBank/DDBJ databases">
        <title>Complete genome sequence of Pseudomonas sp. Sm006.</title>
        <authorList>
            <person name="Takeuchi K."/>
            <person name="Someya N."/>
        </authorList>
    </citation>
    <scope>NUCLEOTIDE SEQUENCE</scope>
    <source>
        <strain evidence="1">Sm006</strain>
    </source>
</reference>
<name>A0ABM7LGY3_9PSED</name>